<dbReference type="InterPro" id="IPR006045">
    <property type="entry name" value="Cupin_1"/>
</dbReference>
<evidence type="ECO:0000259" key="1">
    <source>
        <dbReference type="Pfam" id="PF00190"/>
    </source>
</evidence>
<proteinExistence type="predicted"/>
<comment type="caution">
    <text evidence="2">The sequence shown here is derived from an EMBL/GenBank/DDBJ whole genome shotgun (WGS) entry which is preliminary data.</text>
</comment>
<reference evidence="2 3" key="1">
    <citation type="submission" date="2017-09" db="EMBL/GenBank/DDBJ databases">
        <title>Depth-based differentiation of microbial function through sediment-hosted aquifers and enrichment of novel symbionts in the deep terrestrial subsurface.</title>
        <authorList>
            <person name="Probst A.J."/>
            <person name="Ladd B."/>
            <person name="Jarett J.K."/>
            <person name="Geller-Mcgrath D.E."/>
            <person name="Sieber C.M."/>
            <person name="Emerson J.B."/>
            <person name="Anantharaman K."/>
            <person name="Thomas B.C."/>
            <person name="Malmstrom R."/>
            <person name="Stieglmeier M."/>
            <person name="Klingl A."/>
            <person name="Woyke T."/>
            <person name="Ryan C.M."/>
            <person name="Banfield J.F."/>
        </authorList>
    </citation>
    <scope>NUCLEOTIDE SEQUENCE [LARGE SCALE GENOMIC DNA]</scope>
    <source>
        <strain evidence="2">CG10_big_fil_rev_8_21_14_0_10_46_23</strain>
    </source>
</reference>
<gene>
    <name evidence="2" type="ORF">COV31_00165</name>
</gene>
<accession>A0A2H0R538</accession>
<evidence type="ECO:0000313" key="3">
    <source>
        <dbReference type="Proteomes" id="UP000230232"/>
    </source>
</evidence>
<dbReference type="Gene3D" id="2.60.120.10">
    <property type="entry name" value="Jelly Rolls"/>
    <property type="match status" value="1"/>
</dbReference>
<feature type="domain" description="Cupin type-1" evidence="1">
    <location>
        <begin position="39"/>
        <end position="110"/>
    </location>
</feature>
<dbReference type="AlphaFoldDB" id="A0A2H0R538"/>
<dbReference type="InterPro" id="IPR011051">
    <property type="entry name" value="RmlC_Cupin_sf"/>
</dbReference>
<dbReference type="EMBL" id="PCXO01000003">
    <property type="protein sequence ID" value="PIR41639.1"/>
    <property type="molecule type" value="Genomic_DNA"/>
</dbReference>
<name>A0A2H0R538_9BACT</name>
<sequence>MNKITNKVTVQKIKPAHTDKRGIIVDILEKVPVKHVGLVTFEKGVVRANHYHKKQTQYTYVLEGEIKLVTQYFGGDKKTTKTTKPGDFVTIPPRFIHAYLATKKSAVIVLTDYSRDMKGYEEDTFRVKLI</sequence>
<dbReference type="Proteomes" id="UP000230232">
    <property type="component" value="Unassembled WGS sequence"/>
</dbReference>
<evidence type="ECO:0000313" key="2">
    <source>
        <dbReference type="EMBL" id="PIR41639.1"/>
    </source>
</evidence>
<dbReference type="InterPro" id="IPR014710">
    <property type="entry name" value="RmlC-like_jellyroll"/>
</dbReference>
<dbReference type="SUPFAM" id="SSF51182">
    <property type="entry name" value="RmlC-like cupins"/>
    <property type="match status" value="1"/>
</dbReference>
<protein>
    <recommendedName>
        <fullName evidence="1">Cupin type-1 domain-containing protein</fullName>
    </recommendedName>
</protein>
<dbReference type="CDD" id="cd02208">
    <property type="entry name" value="cupin_RmlC-like"/>
    <property type="match status" value="1"/>
</dbReference>
<organism evidence="2 3">
    <name type="scientific">Candidatus Yanofskybacteria bacterium CG10_big_fil_rev_8_21_14_0_10_46_23</name>
    <dbReference type="NCBI Taxonomy" id="1975098"/>
    <lineage>
        <taxon>Bacteria</taxon>
        <taxon>Candidatus Yanofskyibacteriota</taxon>
    </lineage>
</organism>
<dbReference type="Pfam" id="PF00190">
    <property type="entry name" value="Cupin_1"/>
    <property type="match status" value="1"/>
</dbReference>